<protein>
    <submittedName>
        <fullName evidence="1">Uncharacterized protein</fullName>
    </submittedName>
</protein>
<gene>
    <name evidence="1" type="ORF">ROHU_010978</name>
</gene>
<keyword evidence="2" id="KW-1185">Reference proteome</keyword>
<comment type="caution">
    <text evidence="1">The sequence shown here is derived from an EMBL/GenBank/DDBJ whole genome shotgun (WGS) entry which is preliminary data.</text>
</comment>
<evidence type="ECO:0000313" key="2">
    <source>
        <dbReference type="Proteomes" id="UP000290572"/>
    </source>
</evidence>
<accession>A0A498LN45</accession>
<organism evidence="1 2">
    <name type="scientific">Labeo rohita</name>
    <name type="common">Indian major carp</name>
    <name type="synonym">Cyprinus rohita</name>
    <dbReference type="NCBI Taxonomy" id="84645"/>
    <lineage>
        <taxon>Eukaryota</taxon>
        <taxon>Metazoa</taxon>
        <taxon>Chordata</taxon>
        <taxon>Craniata</taxon>
        <taxon>Vertebrata</taxon>
        <taxon>Euteleostomi</taxon>
        <taxon>Actinopterygii</taxon>
        <taxon>Neopterygii</taxon>
        <taxon>Teleostei</taxon>
        <taxon>Ostariophysi</taxon>
        <taxon>Cypriniformes</taxon>
        <taxon>Cyprinidae</taxon>
        <taxon>Labeoninae</taxon>
        <taxon>Labeonini</taxon>
        <taxon>Labeo</taxon>
    </lineage>
</organism>
<name>A0A498LN45_LABRO</name>
<sequence length="85" mass="9175">MIDPVISVSSDRLVTSHCVNLKHEIPCDSDGSHFSREIMFRVRNETAATPNSDDLNEASPALRSAVVASGCFHHHVSGISLFLAA</sequence>
<proteinExistence type="predicted"/>
<dbReference type="Proteomes" id="UP000290572">
    <property type="component" value="Unassembled WGS sequence"/>
</dbReference>
<reference evidence="1 2" key="1">
    <citation type="submission" date="2018-03" db="EMBL/GenBank/DDBJ databases">
        <title>Draft genome sequence of Rohu Carp (Labeo rohita).</title>
        <authorList>
            <person name="Das P."/>
            <person name="Kushwaha B."/>
            <person name="Joshi C.G."/>
            <person name="Kumar D."/>
            <person name="Nagpure N.S."/>
            <person name="Sahoo L."/>
            <person name="Das S.P."/>
            <person name="Bit A."/>
            <person name="Patnaik S."/>
            <person name="Meher P.K."/>
            <person name="Jayasankar P."/>
            <person name="Koringa P.G."/>
            <person name="Patel N.V."/>
            <person name="Hinsu A.T."/>
            <person name="Kumar R."/>
            <person name="Pandey M."/>
            <person name="Agarwal S."/>
            <person name="Srivastava S."/>
            <person name="Singh M."/>
            <person name="Iquebal M.A."/>
            <person name="Jaiswal S."/>
            <person name="Angadi U.B."/>
            <person name="Kumar N."/>
            <person name="Raza M."/>
            <person name="Shah T.M."/>
            <person name="Rai A."/>
            <person name="Jena J.K."/>
        </authorList>
    </citation>
    <scope>NUCLEOTIDE SEQUENCE [LARGE SCALE GENOMIC DNA]</scope>
    <source>
        <strain evidence="1">DASCIFA01</strain>
        <tissue evidence="1">Testis</tissue>
    </source>
</reference>
<dbReference type="EMBL" id="QBIY01013257">
    <property type="protein sequence ID" value="RXN09560.1"/>
    <property type="molecule type" value="Genomic_DNA"/>
</dbReference>
<evidence type="ECO:0000313" key="1">
    <source>
        <dbReference type="EMBL" id="RXN09560.1"/>
    </source>
</evidence>
<dbReference type="AlphaFoldDB" id="A0A498LN45"/>